<dbReference type="GO" id="GO:0017056">
    <property type="term" value="F:structural constituent of nuclear pore"/>
    <property type="evidence" value="ECO:0007669"/>
    <property type="project" value="InterPro"/>
</dbReference>
<feature type="domain" description="Nucleoporin Nup133/Nup155-like N-terminal" evidence="24">
    <location>
        <begin position="64"/>
        <end position="406"/>
    </location>
</feature>
<dbReference type="InterPro" id="IPR037624">
    <property type="entry name" value="Nup133-like"/>
</dbReference>
<dbReference type="InterPro" id="IPR020902">
    <property type="entry name" value="Actin/actin-like_CS"/>
</dbReference>
<evidence type="ECO:0000256" key="2">
    <source>
        <dbReference type="ARBA" id="ARBA00004629"/>
    </source>
</evidence>
<evidence type="ECO:0000256" key="6">
    <source>
        <dbReference type="ARBA" id="ARBA00022454"/>
    </source>
</evidence>
<dbReference type="Gene3D" id="3.90.640.10">
    <property type="entry name" value="Actin, Chain A, domain 4"/>
    <property type="match status" value="1"/>
</dbReference>
<keyword evidence="6" id="KW-0158">Chromosome</keyword>
<keyword evidence="5" id="KW-0813">Transport</keyword>
<feature type="region of interest" description="Disordered" evidence="22">
    <location>
        <begin position="1"/>
        <end position="46"/>
    </location>
</feature>
<comment type="similarity">
    <text evidence="3">Belongs to the nucleoporin Nup133 family.</text>
</comment>
<organism evidence="25">
    <name type="scientific">Tetraodon nigroviridis</name>
    <name type="common">Spotted green pufferfish</name>
    <name type="synonym">Chelonodon nigroviridis</name>
    <dbReference type="NCBI Taxonomy" id="99883"/>
    <lineage>
        <taxon>Eukaryota</taxon>
        <taxon>Metazoa</taxon>
        <taxon>Chordata</taxon>
        <taxon>Craniata</taxon>
        <taxon>Vertebrata</taxon>
        <taxon>Euteleostomi</taxon>
        <taxon>Actinopterygii</taxon>
        <taxon>Neopterygii</taxon>
        <taxon>Teleostei</taxon>
        <taxon>Neoteleostei</taxon>
        <taxon>Acanthomorphata</taxon>
        <taxon>Eupercaria</taxon>
        <taxon>Tetraodontiformes</taxon>
        <taxon>Tetradontoidea</taxon>
        <taxon>Tetraodontidae</taxon>
        <taxon>Tetraodon</taxon>
    </lineage>
</organism>
<dbReference type="GO" id="GO:0048513">
    <property type="term" value="P:animal organ development"/>
    <property type="evidence" value="ECO:0007669"/>
    <property type="project" value="UniProtKB-ARBA"/>
</dbReference>
<dbReference type="GO" id="GO:0000776">
    <property type="term" value="C:kinetochore"/>
    <property type="evidence" value="ECO:0007669"/>
    <property type="project" value="UniProtKB-KW"/>
</dbReference>
<evidence type="ECO:0000256" key="10">
    <source>
        <dbReference type="ARBA" id="ARBA00022840"/>
    </source>
</evidence>
<keyword evidence="10" id="KW-0067">ATP-binding</keyword>
<keyword evidence="7" id="KW-0547">Nucleotide-binding</keyword>
<keyword evidence="14" id="KW-0906">Nuclear pore complex</keyword>
<evidence type="ECO:0000256" key="7">
    <source>
        <dbReference type="ARBA" id="ARBA00022741"/>
    </source>
</evidence>
<dbReference type="GO" id="GO:0006606">
    <property type="term" value="P:protein import into nucleus"/>
    <property type="evidence" value="ECO:0007669"/>
    <property type="project" value="TreeGrafter"/>
</dbReference>
<keyword evidence="9" id="KW-0995">Kinetochore</keyword>
<keyword evidence="13" id="KW-0558">Oxidation</keyword>
<dbReference type="Pfam" id="PF08801">
    <property type="entry name" value="Nucleoporin_N"/>
    <property type="match status" value="1"/>
</dbReference>
<dbReference type="InterPro" id="IPR015943">
    <property type="entry name" value="WD40/YVTN_repeat-like_dom_sf"/>
</dbReference>
<evidence type="ECO:0000256" key="15">
    <source>
        <dbReference type="ARBA" id="ARBA00023242"/>
    </source>
</evidence>
<dbReference type="GO" id="GO:0048731">
    <property type="term" value="P:system development"/>
    <property type="evidence" value="ECO:0007669"/>
    <property type="project" value="UniProtKB-ARBA"/>
</dbReference>
<comment type="subcellular location">
    <subcellularLocation>
        <location evidence="2">Chromosome</location>
        <location evidence="2">Centromere</location>
        <location evidence="2">Kinetochore</location>
    </subcellularLocation>
    <subcellularLocation>
        <location evidence="1">Nucleus</location>
        <location evidence="1">Nuclear pore complex</location>
    </subcellularLocation>
</comment>
<evidence type="ECO:0000256" key="11">
    <source>
        <dbReference type="ARBA" id="ARBA00022927"/>
    </source>
</evidence>
<dbReference type="EMBL" id="CAAE01013757">
    <property type="protein sequence ID" value="CAF95346.1"/>
    <property type="molecule type" value="Genomic_DNA"/>
</dbReference>
<evidence type="ECO:0000256" key="3">
    <source>
        <dbReference type="ARBA" id="ARBA00005569"/>
    </source>
</evidence>
<dbReference type="SUPFAM" id="SSF53067">
    <property type="entry name" value="Actin-like ATPase domain"/>
    <property type="match status" value="2"/>
</dbReference>
<comment type="similarity">
    <text evidence="4 21">Belongs to the actin family.</text>
</comment>
<sequence length="1408" mass="157184">MFSPRTAPGSGRRQGRTPGRKGVSAPANSLLFSPRRTSARSTPTRVPSHAAAETLSYDVQTFGSSLPVKVMEALTMADADEQISVKVNESGWAWMVCGERLIIWKICQTAVAKLSVCKELQLPTSEYSYSADLVDITSAAPLETAGVQSVSVLAVAAEGTSHWWPSLAQEGNYTETEVDLGDLCNYVVAVTDGSFIVSSVKNRLLRVSPDASGKLQCRALMQGQGMLSGIGRRMSSLFGILSPPVNDALHSVLWVAGASCLYTLTNSRLNKWEVGDGYEQQILSWDVQKALTESIIDAIWGSESNYEEMKEGANVAYLDVKHSQAGLVVLVAAWHPADTPCLAYFCLVTLQDSGAAISDQFYVEVTKHSPPFQSEDALLATRLVLPPSPGCCAFLYNDGLVYACSTGMARLAVPDEKISFSSPGEKESIHFKQVLSSFCQNLFTMLFYSTKSSGLFPLYRRWRTRWRLLRQPTRVFLPEQRPGGSGGSRERLHPARDDGRLAVLLADCCSRGKSPKRRSACRTGRFKRRFCFKVSAMETPIRAEPVAQDDKTKLLKAAFLQFCRNDLVGAQTVTDEIFPADGEEGSELDSVVTQINLDLVDDYPASDPRWAESVPDESAGFPLTSLIILHQLEDKMKAHGCFMDFLHQVGLLERLREVTVRSSSMATRLLLCEHAEKLQGAMVLKNHHSKHPELVNRAISIALQRNAAAVAPSLTPADVFFREVSQISSVFDCLLEEEERTLKESPVESVQWAEVVLTVNNIIKDVLQAAVQYRETRASLYRPAEKAAAEPEYIPWTASGGVGGVRTVIFRQHEIILRSVYPHADSELRSALCEQLAALLDIYLSGYVAQLTSLQQQQERYSSLEMEYSQRRSELLAPLLDLGQYQWVAALAEKYCDFDILVQMCEQTDNQSRLQHYMAKFAEQNFADFLFRWYMEKGKRGKLLSQPATQHHQLASFLQSHQHLSWLHHIHSPGGHLSAHTTLYNQANMETRYFVKKKTLLGLSKLTLLASDLQEEELSRRVDDIVEQERFLLHQETLPRQLLEEKQQNPDAMPVLSAHNLIQLYICDDNRRANEYDFKKALDLLEYINQDDAVDTETLKCEILGKALRRDDWSTADGTDDPLEAAKDSIFVKILLKLMQEGVTLQTYLPEVKDLLDLDELSKSANMCDDDETTALVCDNGSGLVKAGFAGDDAPRAVFPSIVGRPRHQGVMVGMGQKDSYVGDEAQSKRGILTLKYPIEHGIITNWDDMEKIWHHTFYNELRVAPEEHPTLLTEAPLNPKANREKMTQIMFETFNVPAMYVAIQAVLSLYASGRTTGIVLDSGDGVTHNVPIYEGYALPHAIMRLDLAGRDLTDYLMKILTERGYSFVTTAEREIVRDIKEKLCYVALDFENEMATAASSSSLEKSY</sequence>
<evidence type="ECO:0000259" key="24">
    <source>
        <dbReference type="Pfam" id="PF08801"/>
    </source>
</evidence>
<evidence type="ECO:0000256" key="18">
    <source>
        <dbReference type="ARBA" id="ARBA00055775"/>
    </source>
</evidence>
<dbReference type="PROSITE" id="PS00406">
    <property type="entry name" value="ACTINS_1"/>
    <property type="match status" value="1"/>
</dbReference>
<evidence type="ECO:0000256" key="22">
    <source>
        <dbReference type="SAM" id="MobiDB-lite"/>
    </source>
</evidence>
<feature type="domain" description="Nucleoporin Nup133/Nup155-like C-terminal" evidence="23">
    <location>
        <begin position="855"/>
        <end position="1054"/>
    </location>
</feature>
<comment type="caution">
    <text evidence="25">The sequence shown here is derived from an EMBL/GenBank/DDBJ whole genome shotgun (WGS) entry which is preliminary data.</text>
</comment>
<dbReference type="KEGG" id="tng:GSTEN00011954G001"/>
<evidence type="ECO:0000256" key="21">
    <source>
        <dbReference type="RuleBase" id="RU000487"/>
    </source>
</evidence>
<dbReference type="Pfam" id="PF03177">
    <property type="entry name" value="Nucleoporin_C"/>
    <property type="match status" value="1"/>
</dbReference>
<dbReference type="SMART" id="SM00268">
    <property type="entry name" value="ACTIN"/>
    <property type="match status" value="1"/>
</dbReference>
<dbReference type="PRINTS" id="PR00190">
    <property type="entry name" value="ACTIN"/>
</dbReference>
<evidence type="ECO:0000256" key="5">
    <source>
        <dbReference type="ARBA" id="ARBA00022448"/>
    </source>
</evidence>
<dbReference type="FunFam" id="2.130.10.10:FF:000238">
    <property type="entry name" value="Nuclear pore complex protein Nup133"/>
    <property type="match status" value="1"/>
</dbReference>
<keyword evidence="16" id="KW-0137">Centromere</keyword>
<dbReference type="PANTHER" id="PTHR13405:SF11">
    <property type="entry name" value="NUCLEAR PORE COMPLEX PROTEIN NUP133"/>
    <property type="match status" value="1"/>
</dbReference>
<dbReference type="SUPFAM" id="SSF117289">
    <property type="entry name" value="Nucleoporin domain"/>
    <property type="match status" value="1"/>
</dbReference>
<dbReference type="InterPro" id="IPR004001">
    <property type="entry name" value="Actin_CS"/>
</dbReference>
<dbReference type="GO" id="GO:0031080">
    <property type="term" value="C:nuclear pore outer ring"/>
    <property type="evidence" value="ECO:0007669"/>
    <property type="project" value="TreeGrafter"/>
</dbReference>
<protein>
    <recommendedName>
        <fullName evidence="20">Nuclear pore complex protein Nup133</fullName>
    </recommendedName>
</protein>
<evidence type="ECO:0000256" key="8">
    <source>
        <dbReference type="ARBA" id="ARBA00022816"/>
    </source>
</evidence>
<evidence type="ECO:0000259" key="23">
    <source>
        <dbReference type="Pfam" id="PF03177"/>
    </source>
</evidence>
<feature type="non-terminal residue" evidence="25">
    <location>
        <position position="1"/>
    </location>
</feature>
<dbReference type="Gene3D" id="2.30.36.70">
    <property type="entry name" value="Actin, Chain A, domain 2"/>
    <property type="match status" value="1"/>
</dbReference>
<keyword evidence="12" id="KW-0811">Translocation</keyword>
<keyword evidence="15" id="KW-0539">Nucleus</keyword>
<evidence type="ECO:0000256" key="9">
    <source>
        <dbReference type="ARBA" id="ARBA00022838"/>
    </source>
</evidence>
<evidence type="ECO:0000256" key="17">
    <source>
        <dbReference type="ARBA" id="ARBA00038582"/>
    </source>
</evidence>
<dbReference type="FunFam" id="1.20.58.1380:FF:000001">
    <property type="entry name" value="Nuclear pore complex protein Nup133"/>
    <property type="match status" value="1"/>
</dbReference>
<comment type="subunit">
    <text evidence="17">Polymerization of globular actin (G-actin) leads to a structural filament (F-actin) in the form of a two-stranded helix. Each actin can bind to 4 others.</text>
</comment>
<dbReference type="PROSITE" id="PS01132">
    <property type="entry name" value="ACTINS_ACT_LIKE"/>
    <property type="match status" value="1"/>
</dbReference>
<comment type="subunit">
    <text evidence="19">Forms part of the Nup160 subcomplex in the nuclear pore which is composed of NUP160, NUP133, NUP107 and Nup96. This complex plays a role in RNA export and in tethering Nup98 and NUP153 to the nucleus.</text>
</comment>
<dbReference type="PANTHER" id="PTHR13405">
    <property type="entry name" value="NUCLEAR PORE COMPLEX PROTEIN NUP133"/>
    <property type="match status" value="1"/>
</dbReference>
<reference evidence="25" key="1">
    <citation type="journal article" date="2004" name="Nature">
        <title>Genome duplication in the teleost fish Tetraodon nigroviridis reveals the early vertebrate proto-karyotype.</title>
        <authorList>
            <person name="Jaillon O."/>
            <person name="Aury J.-M."/>
            <person name="Brunet F."/>
            <person name="Petit J.-L."/>
            <person name="Stange-Thomann N."/>
            <person name="Mauceli E."/>
            <person name="Bouneau L."/>
            <person name="Fischer C."/>
            <person name="Ozouf-Costaz C."/>
            <person name="Bernot A."/>
            <person name="Nicaud S."/>
            <person name="Jaffe D."/>
            <person name="Fisher S."/>
            <person name="Lutfalla G."/>
            <person name="Dossat C."/>
            <person name="Segurens B."/>
            <person name="Dasilva C."/>
            <person name="Salanoubat M."/>
            <person name="Levy M."/>
            <person name="Boudet N."/>
            <person name="Castellano S."/>
            <person name="Anthouard V."/>
            <person name="Jubin C."/>
            <person name="Castelli V."/>
            <person name="Katinka M."/>
            <person name="Vacherie B."/>
            <person name="Biemont C."/>
            <person name="Skalli Z."/>
            <person name="Cattolico L."/>
            <person name="Poulain J."/>
            <person name="De Berardinis V."/>
            <person name="Cruaud C."/>
            <person name="Duprat S."/>
            <person name="Brottier P."/>
            <person name="Coutanceau J.-P."/>
            <person name="Gouzy J."/>
            <person name="Parra G."/>
            <person name="Lardier G."/>
            <person name="Chapple C."/>
            <person name="McKernan K.J."/>
            <person name="McEwan P."/>
            <person name="Bosak S."/>
            <person name="Kellis M."/>
            <person name="Volff J.-N."/>
            <person name="Guigo R."/>
            <person name="Zody M.C."/>
            <person name="Mesirov J."/>
            <person name="Lindblad-Toh K."/>
            <person name="Birren B."/>
            <person name="Nusbaum C."/>
            <person name="Kahn D."/>
            <person name="Robinson-Rechavi M."/>
            <person name="Laudet V."/>
            <person name="Schachter V."/>
            <person name="Quetier F."/>
            <person name="Saurin W."/>
            <person name="Scarpelli C."/>
            <person name="Wincker P."/>
            <person name="Lander E.S."/>
            <person name="Weissenbach J."/>
            <person name="Roest Crollius H."/>
        </authorList>
    </citation>
    <scope>NUCLEOTIDE SEQUENCE [LARGE SCALE GENOMIC DNA]</scope>
</reference>
<keyword evidence="11" id="KW-0653">Protein transport</keyword>
<evidence type="ECO:0000256" key="13">
    <source>
        <dbReference type="ARBA" id="ARBA00023097"/>
    </source>
</evidence>
<evidence type="ECO:0000256" key="20">
    <source>
        <dbReference type="ARBA" id="ARBA00068592"/>
    </source>
</evidence>
<reference evidence="25" key="2">
    <citation type="submission" date="2004-02" db="EMBL/GenBank/DDBJ databases">
        <authorList>
            <consortium name="Genoscope"/>
            <consortium name="Whitehead Institute Centre for Genome Research"/>
        </authorList>
    </citation>
    <scope>NUCLEOTIDE SEQUENCE</scope>
</reference>
<dbReference type="OrthoDB" id="103454at2759"/>
<feature type="compositionally biased region" description="Low complexity" evidence="22">
    <location>
        <begin position="33"/>
        <end position="46"/>
    </location>
</feature>
<gene>
    <name evidence="25" type="ORF">GSTENG00011954001</name>
</gene>
<evidence type="ECO:0000256" key="4">
    <source>
        <dbReference type="ARBA" id="ARBA00006752"/>
    </source>
</evidence>
<dbReference type="GO" id="GO:0005524">
    <property type="term" value="F:ATP binding"/>
    <property type="evidence" value="ECO:0007669"/>
    <property type="project" value="UniProtKB-KW"/>
</dbReference>
<dbReference type="InterPro" id="IPR043129">
    <property type="entry name" value="ATPase_NBD"/>
</dbReference>
<comment type="function">
    <text evidence="18">Involved in poly(A)+ RNA transport. Involved in nephrogenesis.</text>
</comment>
<proteinExistence type="inferred from homology"/>
<dbReference type="FunFam" id="1.25.40.700:FF:000001">
    <property type="entry name" value="Nuclear pore complex protein"/>
    <property type="match status" value="1"/>
</dbReference>
<evidence type="ECO:0000256" key="16">
    <source>
        <dbReference type="ARBA" id="ARBA00023328"/>
    </source>
</evidence>
<dbReference type="Gene3D" id="3.30.420.40">
    <property type="match status" value="1"/>
</dbReference>
<evidence type="ECO:0000313" key="25">
    <source>
        <dbReference type="EMBL" id="CAF95346.1"/>
    </source>
</evidence>
<dbReference type="Gene3D" id="2.130.10.10">
    <property type="entry name" value="YVTN repeat-like/Quinoprotein amine dehydrogenase"/>
    <property type="match status" value="1"/>
</dbReference>
<dbReference type="InterPro" id="IPR014908">
    <property type="entry name" value="Nucleoporin_Nup133/Nup155_N"/>
</dbReference>
<evidence type="ECO:0000256" key="14">
    <source>
        <dbReference type="ARBA" id="ARBA00023132"/>
    </source>
</evidence>
<dbReference type="GO" id="GO:0000972">
    <property type="term" value="P:transcription-dependent tethering of RNA polymerase II gene DNA at nuclear periphery"/>
    <property type="evidence" value="ECO:0007669"/>
    <property type="project" value="TreeGrafter"/>
</dbReference>
<name>Q4SVI6_TETNG</name>
<dbReference type="InterPro" id="IPR004000">
    <property type="entry name" value="Actin"/>
</dbReference>
<dbReference type="Gene3D" id="1.25.40.700">
    <property type="match status" value="1"/>
</dbReference>
<accession>Q4SVI6</accession>
<dbReference type="Pfam" id="PF00022">
    <property type="entry name" value="Actin"/>
    <property type="match status" value="1"/>
</dbReference>
<evidence type="ECO:0000256" key="19">
    <source>
        <dbReference type="ARBA" id="ARBA00061981"/>
    </source>
</evidence>
<dbReference type="FunFam" id="3.30.420.40:FF:000291">
    <property type="entry name" value="Actin, alpha skeletal muscle"/>
    <property type="match status" value="1"/>
</dbReference>
<dbReference type="InterPro" id="IPR007187">
    <property type="entry name" value="Nucleoporin_Nup133/Nup155_C"/>
</dbReference>
<evidence type="ECO:0000256" key="12">
    <source>
        <dbReference type="ARBA" id="ARBA00023010"/>
    </source>
</evidence>
<dbReference type="Gene3D" id="1.20.58.1380">
    <property type="match status" value="1"/>
</dbReference>
<dbReference type="FunFam" id="2.30.36.70:FF:000001">
    <property type="entry name" value="Actin, alpha skeletal muscle"/>
    <property type="match status" value="1"/>
</dbReference>
<dbReference type="GO" id="GO:0016973">
    <property type="term" value="P:poly(A)+ mRNA export from nucleus"/>
    <property type="evidence" value="ECO:0007669"/>
    <property type="project" value="TreeGrafter"/>
</dbReference>
<keyword evidence="8" id="KW-0509">mRNA transport</keyword>
<evidence type="ECO:0000256" key="1">
    <source>
        <dbReference type="ARBA" id="ARBA00004567"/>
    </source>
</evidence>
<dbReference type="FunFam" id="3.90.640.10:FF:000047">
    <property type="entry name" value="Actin, alpha skeletal muscle"/>
    <property type="match status" value="1"/>
</dbReference>